<evidence type="ECO:0000256" key="2">
    <source>
        <dbReference type="ARBA" id="ARBA00023125"/>
    </source>
</evidence>
<keyword evidence="1" id="KW-0805">Transcription regulation</keyword>
<dbReference type="SMART" id="SM00342">
    <property type="entry name" value="HTH_ARAC"/>
    <property type="match status" value="1"/>
</dbReference>
<dbReference type="PANTHER" id="PTHR47504:SF6">
    <property type="entry name" value="ARAC-FAMILY TRANSCRIPTIONAL REGULATOR"/>
    <property type="match status" value="1"/>
</dbReference>
<dbReference type="Proteomes" id="UP000052946">
    <property type="component" value="Unassembled WGS sequence"/>
</dbReference>
<dbReference type="RefSeq" id="WP_058950801.1">
    <property type="nucleotide sequence ID" value="NZ_BBXV01000037.1"/>
</dbReference>
<comment type="caution">
    <text evidence="6">The sequence shown here is derived from an EMBL/GenBank/DDBJ whole genome shotgun (WGS) entry which is preliminary data.</text>
</comment>
<reference evidence="6 7" key="2">
    <citation type="journal article" date="2016" name="Genome Announc.">
        <title>Draft Genome Sequence of Oceanobacillus picturae Heshi-B3, Isolated from Fermented Rice Bran in a Traditional Japanese Seafood Dish.</title>
        <authorList>
            <person name="Akuzawa S."/>
            <person name="Nagaoka J."/>
            <person name="Kanekatsu M."/>
            <person name="Kanesaki Y."/>
            <person name="Suzuki T."/>
        </authorList>
    </citation>
    <scope>NUCLEOTIDE SEQUENCE [LARGE SCALE GENOMIC DNA]</scope>
    <source>
        <strain evidence="6 7">Heshi-B3</strain>
    </source>
</reference>
<evidence type="ECO:0000259" key="5">
    <source>
        <dbReference type="PROSITE" id="PS01124"/>
    </source>
</evidence>
<dbReference type="InterPro" id="IPR050959">
    <property type="entry name" value="MarA-like"/>
</dbReference>
<dbReference type="PROSITE" id="PS00041">
    <property type="entry name" value="HTH_ARAC_FAMILY_1"/>
    <property type="match status" value="1"/>
</dbReference>
<dbReference type="PRINTS" id="PR00032">
    <property type="entry name" value="HTHARAC"/>
</dbReference>
<dbReference type="SUPFAM" id="SSF46689">
    <property type="entry name" value="Homeodomain-like"/>
    <property type="match status" value="2"/>
</dbReference>
<dbReference type="InterPro" id="IPR020449">
    <property type="entry name" value="Tscrpt_reg_AraC-type_HTH"/>
</dbReference>
<keyword evidence="3" id="KW-0804">Transcription</keyword>
<reference evidence="7" key="1">
    <citation type="submission" date="2015-07" db="EMBL/GenBank/DDBJ databases">
        <title>Draft Genome Sequence of Oceanobacillus picturae Heshi-B3 that Was Isolated from Fermented Rice Bran with Aging Salted Mackerel, Which Was Named Heshiko as Traditional Fermented Seafood in Japan.</title>
        <authorList>
            <person name="Akuzawa S."/>
            <person name="Nakagawa J."/>
            <person name="Kanekatsu T."/>
            <person name="Kanesaki Y."/>
            <person name="Suzuki T."/>
        </authorList>
    </citation>
    <scope>NUCLEOTIDE SEQUENCE [LARGE SCALE GENOMIC DNA]</scope>
    <source>
        <strain evidence="7">Heshi-B3</strain>
    </source>
</reference>
<organism evidence="6 7">
    <name type="scientific">Oceanobacillus picturae</name>
    <dbReference type="NCBI Taxonomy" id="171693"/>
    <lineage>
        <taxon>Bacteria</taxon>
        <taxon>Bacillati</taxon>
        <taxon>Bacillota</taxon>
        <taxon>Bacilli</taxon>
        <taxon>Bacillales</taxon>
        <taxon>Bacillaceae</taxon>
        <taxon>Oceanobacillus</taxon>
    </lineage>
</organism>
<dbReference type="Gene3D" id="1.10.10.60">
    <property type="entry name" value="Homeodomain-like"/>
    <property type="match status" value="2"/>
</dbReference>
<dbReference type="InterPro" id="IPR018062">
    <property type="entry name" value="HTH_AraC-typ_CS"/>
</dbReference>
<proteinExistence type="predicted"/>
<protein>
    <submittedName>
        <fullName evidence="6">Transcriptional regulator</fullName>
    </submittedName>
</protein>
<dbReference type="EMBL" id="BBXV01000037">
    <property type="protein sequence ID" value="GAQ19030.1"/>
    <property type="molecule type" value="Genomic_DNA"/>
</dbReference>
<feature type="domain" description="HTH araC/xylS-type" evidence="5">
    <location>
        <begin position="11"/>
        <end position="109"/>
    </location>
</feature>
<sequence length="300" mass="34274">MSYQDHEKAIQKSLHSIEQHLTDKLQLNLLAEHAGYSRFHFQRIFRKIIGKSVAEYIRERRMTQSARELITTDQRVIDIAMNYRFNSQESFTRAFKKVYDMTPGDYRKLLRKLVSKGEFIVTTKSNAPTGWIMTGESPFDYETGLDNRTVHSGNHSAYLKSKDEKARSFATLMQQIKSDQYRGERVRFSAFVKSTDVKEAAGLWMRVDHSSGEVLAFDNMMNRPIKGTNEWNHFSIVLDIPVKSEVIAFGVLLNGPGQVWMDKLGFEIVDDSVPVTEQSSTEGLSNEPVNLNFEDNTAAG</sequence>
<dbReference type="InterPro" id="IPR018060">
    <property type="entry name" value="HTH_AraC"/>
</dbReference>
<evidence type="ECO:0000313" key="7">
    <source>
        <dbReference type="Proteomes" id="UP000052946"/>
    </source>
</evidence>
<dbReference type="GO" id="GO:0003700">
    <property type="term" value="F:DNA-binding transcription factor activity"/>
    <property type="evidence" value="ECO:0007669"/>
    <property type="project" value="InterPro"/>
</dbReference>
<dbReference type="AlphaFoldDB" id="A0A0U9HGV4"/>
<accession>A0A0U9HGV4</accession>
<keyword evidence="2" id="KW-0238">DNA-binding</keyword>
<dbReference type="Pfam" id="PF12833">
    <property type="entry name" value="HTH_18"/>
    <property type="match status" value="1"/>
</dbReference>
<evidence type="ECO:0000256" key="1">
    <source>
        <dbReference type="ARBA" id="ARBA00023015"/>
    </source>
</evidence>
<gene>
    <name evidence="6" type="ORF">OPHB3_2989</name>
</gene>
<feature type="region of interest" description="Disordered" evidence="4">
    <location>
        <begin position="277"/>
        <end position="300"/>
    </location>
</feature>
<evidence type="ECO:0000256" key="3">
    <source>
        <dbReference type="ARBA" id="ARBA00023163"/>
    </source>
</evidence>
<dbReference type="GO" id="GO:0043565">
    <property type="term" value="F:sequence-specific DNA binding"/>
    <property type="evidence" value="ECO:0007669"/>
    <property type="project" value="InterPro"/>
</dbReference>
<dbReference type="InterPro" id="IPR009057">
    <property type="entry name" value="Homeodomain-like_sf"/>
</dbReference>
<evidence type="ECO:0000256" key="4">
    <source>
        <dbReference type="SAM" id="MobiDB-lite"/>
    </source>
</evidence>
<evidence type="ECO:0000313" key="6">
    <source>
        <dbReference type="EMBL" id="GAQ19030.1"/>
    </source>
</evidence>
<dbReference type="PROSITE" id="PS01124">
    <property type="entry name" value="HTH_ARAC_FAMILY_2"/>
    <property type="match status" value="1"/>
</dbReference>
<dbReference type="PANTHER" id="PTHR47504">
    <property type="entry name" value="RIGHT ORIGIN-BINDING PROTEIN"/>
    <property type="match status" value="1"/>
</dbReference>
<dbReference type="OrthoDB" id="8365150at2"/>
<name>A0A0U9HGV4_9BACI</name>
<dbReference type="Gene3D" id="2.60.120.260">
    <property type="entry name" value="Galactose-binding domain-like"/>
    <property type="match status" value="1"/>
</dbReference>